<keyword evidence="2" id="KW-0805">Transcription regulation</keyword>
<dbReference type="InterPro" id="IPR036388">
    <property type="entry name" value="WH-like_DNA-bd_sf"/>
</dbReference>
<dbReference type="Pfam" id="PF08281">
    <property type="entry name" value="Sigma70_r4_2"/>
    <property type="match status" value="1"/>
</dbReference>
<protein>
    <submittedName>
        <fullName evidence="7">RNA polymerase sigma factor</fullName>
    </submittedName>
</protein>
<evidence type="ECO:0000256" key="2">
    <source>
        <dbReference type="ARBA" id="ARBA00023015"/>
    </source>
</evidence>
<dbReference type="InterPro" id="IPR013324">
    <property type="entry name" value="RNA_pol_sigma_r3/r4-like"/>
</dbReference>
<dbReference type="SUPFAM" id="SSF88659">
    <property type="entry name" value="Sigma3 and sigma4 domains of RNA polymerase sigma factors"/>
    <property type="match status" value="1"/>
</dbReference>
<dbReference type="GO" id="GO:0003677">
    <property type="term" value="F:DNA binding"/>
    <property type="evidence" value="ECO:0007669"/>
    <property type="project" value="InterPro"/>
</dbReference>
<dbReference type="InterPro" id="IPR007627">
    <property type="entry name" value="RNA_pol_sigma70_r2"/>
</dbReference>
<evidence type="ECO:0000256" key="4">
    <source>
        <dbReference type="ARBA" id="ARBA00023163"/>
    </source>
</evidence>
<sequence length="197" mass="21987">MNGDDADVIRESLTHPQSFGAIFERHVDAVHGYLARRAGRDVADDLTGEVFRAAFEGRGRFQSDRASARPWLYGIAGNLLRRYWRDQRRRRSAYERLRGRGTVDEDPVETAPVRLDAQTQAAGLSDTLAALSRKDREVVLLYSWEGLSYTEIAEALRIPTGTVRSRLNRARRILTKHHALGAANAQLTAADPTTDSG</sequence>
<accession>A0A411YCD9</accession>
<dbReference type="InterPro" id="IPR039425">
    <property type="entry name" value="RNA_pol_sigma-70-like"/>
</dbReference>
<comment type="similarity">
    <text evidence="1">Belongs to the sigma-70 factor family. ECF subfamily.</text>
</comment>
<dbReference type="GO" id="GO:0016987">
    <property type="term" value="F:sigma factor activity"/>
    <property type="evidence" value="ECO:0007669"/>
    <property type="project" value="UniProtKB-KW"/>
</dbReference>
<reference evidence="7 8" key="1">
    <citation type="submission" date="2019-01" db="EMBL/GenBank/DDBJ databases">
        <title>Egibacter rhizosphaerae EGI 80759T.</title>
        <authorList>
            <person name="Chen D.-D."/>
            <person name="Tian Y."/>
            <person name="Jiao J.-Y."/>
            <person name="Zhang X.-T."/>
            <person name="Zhang Y.-G."/>
            <person name="Zhang Y."/>
            <person name="Xiao M."/>
            <person name="Shu W.-S."/>
            <person name="Li W.-J."/>
        </authorList>
    </citation>
    <scope>NUCLEOTIDE SEQUENCE [LARGE SCALE GENOMIC DNA]</scope>
    <source>
        <strain evidence="7 8">EGI 80759</strain>
    </source>
</reference>
<evidence type="ECO:0000313" key="8">
    <source>
        <dbReference type="Proteomes" id="UP000291469"/>
    </source>
</evidence>
<dbReference type="Pfam" id="PF04542">
    <property type="entry name" value="Sigma70_r2"/>
    <property type="match status" value="1"/>
</dbReference>
<evidence type="ECO:0000256" key="1">
    <source>
        <dbReference type="ARBA" id="ARBA00010641"/>
    </source>
</evidence>
<dbReference type="InterPro" id="IPR014284">
    <property type="entry name" value="RNA_pol_sigma-70_dom"/>
</dbReference>
<dbReference type="EMBL" id="CP036402">
    <property type="protein sequence ID" value="QBI18869.1"/>
    <property type="molecule type" value="Genomic_DNA"/>
</dbReference>
<feature type="domain" description="RNA polymerase sigma factor 70 region 4 type 2" evidence="6">
    <location>
        <begin position="125"/>
        <end position="172"/>
    </location>
</feature>
<dbReference type="NCBIfam" id="TIGR02937">
    <property type="entry name" value="sigma70-ECF"/>
    <property type="match status" value="1"/>
</dbReference>
<dbReference type="SUPFAM" id="SSF88946">
    <property type="entry name" value="Sigma2 domain of RNA polymerase sigma factors"/>
    <property type="match status" value="1"/>
</dbReference>
<dbReference type="PANTHER" id="PTHR43133:SF25">
    <property type="entry name" value="RNA POLYMERASE SIGMA FACTOR RFAY-RELATED"/>
    <property type="match status" value="1"/>
</dbReference>
<evidence type="ECO:0000313" key="7">
    <source>
        <dbReference type="EMBL" id="QBI18869.1"/>
    </source>
</evidence>
<dbReference type="InterPro" id="IPR013249">
    <property type="entry name" value="RNA_pol_sigma70_r4_t2"/>
</dbReference>
<dbReference type="Gene3D" id="1.10.10.10">
    <property type="entry name" value="Winged helix-like DNA-binding domain superfamily/Winged helix DNA-binding domain"/>
    <property type="match status" value="1"/>
</dbReference>
<dbReference type="OrthoDB" id="5518337at2"/>
<evidence type="ECO:0000259" key="5">
    <source>
        <dbReference type="Pfam" id="PF04542"/>
    </source>
</evidence>
<dbReference type="RefSeq" id="WP_131153866.1">
    <property type="nucleotide sequence ID" value="NZ_CP036402.1"/>
</dbReference>
<name>A0A411YCD9_9ACTN</name>
<feature type="domain" description="RNA polymerase sigma-70 region 2" evidence="5">
    <location>
        <begin position="22"/>
        <end position="90"/>
    </location>
</feature>
<dbReference type="AlphaFoldDB" id="A0A411YCD9"/>
<organism evidence="7 8">
    <name type="scientific">Egibacter rhizosphaerae</name>
    <dbReference type="NCBI Taxonomy" id="1670831"/>
    <lineage>
        <taxon>Bacteria</taxon>
        <taxon>Bacillati</taxon>
        <taxon>Actinomycetota</taxon>
        <taxon>Nitriliruptoria</taxon>
        <taxon>Egibacterales</taxon>
        <taxon>Egibacteraceae</taxon>
        <taxon>Egibacter</taxon>
    </lineage>
</organism>
<dbReference type="KEGG" id="erz:ER308_04460"/>
<evidence type="ECO:0000259" key="6">
    <source>
        <dbReference type="Pfam" id="PF08281"/>
    </source>
</evidence>
<dbReference type="CDD" id="cd06171">
    <property type="entry name" value="Sigma70_r4"/>
    <property type="match status" value="1"/>
</dbReference>
<keyword evidence="4" id="KW-0804">Transcription</keyword>
<proteinExistence type="inferred from homology"/>
<gene>
    <name evidence="7" type="ORF">ER308_04460</name>
</gene>
<dbReference type="PANTHER" id="PTHR43133">
    <property type="entry name" value="RNA POLYMERASE ECF-TYPE SIGMA FACTO"/>
    <property type="match status" value="1"/>
</dbReference>
<keyword evidence="3" id="KW-0731">Sigma factor</keyword>
<dbReference type="InterPro" id="IPR013325">
    <property type="entry name" value="RNA_pol_sigma_r2"/>
</dbReference>
<dbReference type="GO" id="GO:0006352">
    <property type="term" value="P:DNA-templated transcription initiation"/>
    <property type="evidence" value="ECO:0007669"/>
    <property type="project" value="InterPro"/>
</dbReference>
<keyword evidence="8" id="KW-1185">Reference proteome</keyword>
<dbReference type="Proteomes" id="UP000291469">
    <property type="component" value="Chromosome"/>
</dbReference>
<evidence type="ECO:0000256" key="3">
    <source>
        <dbReference type="ARBA" id="ARBA00023082"/>
    </source>
</evidence>
<dbReference type="Gene3D" id="1.10.1740.10">
    <property type="match status" value="1"/>
</dbReference>